<proteinExistence type="predicted"/>
<dbReference type="PANTHER" id="PTHR43433">
    <property type="entry name" value="HYDROLASE, ALPHA/BETA FOLD FAMILY PROTEIN"/>
    <property type="match status" value="1"/>
</dbReference>
<dbReference type="InterPro" id="IPR000073">
    <property type="entry name" value="AB_hydrolase_1"/>
</dbReference>
<reference evidence="2 3" key="1">
    <citation type="submission" date="2016-06" db="EMBL/GenBank/DDBJ databases">
        <title>Complete genome sequences of Bordetella bronchialis and Bordetella flabilis.</title>
        <authorList>
            <person name="LiPuma J.J."/>
            <person name="Spilker T."/>
        </authorList>
    </citation>
    <scope>NUCLEOTIDE SEQUENCE [LARGE SCALE GENOMIC DNA]</scope>
    <source>
        <strain evidence="2 3">AU10664</strain>
    </source>
</reference>
<gene>
    <name evidence="2" type="ORF">BAU07_21705</name>
</gene>
<evidence type="ECO:0000259" key="1">
    <source>
        <dbReference type="Pfam" id="PF00561"/>
    </source>
</evidence>
<evidence type="ECO:0000313" key="2">
    <source>
        <dbReference type="EMBL" id="ANN80674.1"/>
    </source>
</evidence>
<dbReference type="EMBL" id="CP016172">
    <property type="protein sequence ID" value="ANN80674.1"/>
    <property type="molecule type" value="Genomic_DNA"/>
</dbReference>
<accession>A0A193GMV2</accession>
<dbReference type="SUPFAM" id="SSF53474">
    <property type="entry name" value="alpha/beta-Hydrolases"/>
    <property type="match status" value="1"/>
</dbReference>
<dbReference type="Pfam" id="PF00561">
    <property type="entry name" value="Abhydrolase_1"/>
    <property type="match status" value="1"/>
</dbReference>
<keyword evidence="3" id="KW-1185">Reference proteome</keyword>
<dbReference type="AlphaFoldDB" id="A0A193GMV2"/>
<evidence type="ECO:0000313" key="3">
    <source>
        <dbReference type="Proteomes" id="UP000091926"/>
    </source>
</evidence>
<organism evidence="2 3">
    <name type="scientific">Bordetella flabilis</name>
    <dbReference type="NCBI Taxonomy" id="463014"/>
    <lineage>
        <taxon>Bacteria</taxon>
        <taxon>Pseudomonadati</taxon>
        <taxon>Pseudomonadota</taxon>
        <taxon>Betaproteobacteria</taxon>
        <taxon>Burkholderiales</taxon>
        <taxon>Alcaligenaceae</taxon>
        <taxon>Bordetella</taxon>
    </lineage>
</organism>
<sequence>MTTCRIGDLELYYEVHGAGAPIVLIAGYTCDHTFWDAMVPDLAQHFQVVVFDNRAVGRSKDNGKAFSMETLADDAAGLIRHLGLSRPALVGQSMGGAIVQTMLARHAGICGQCAIVNSTRSFSATTLLALDTLLALRRADVDFDLQVDVGLPWFAGKAWLAMPGNIAAYKDVLRKHPAPQSLADQERQLHALKTFGAGAGNRPWPYPALVVSSEEDLITTPAEGKALAASLDAAYAEIPGGHPSPMEQPVKLAGILAAFFSGMKAR</sequence>
<feature type="domain" description="AB hydrolase-1" evidence="1">
    <location>
        <begin position="21"/>
        <end position="247"/>
    </location>
</feature>
<protein>
    <recommendedName>
        <fullName evidence="1">AB hydrolase-1 domain-containing protein</fullName>
    </recommendedName>
</protein>
<dbReference type="RefSeq" id="WP_066665621.1">
    <property type="nucleotide sequence ID" value="NZ_CBCSCL010000007.1"/>
</dbReference>
<dbReference type="InterPro" id="IPR050471">
    <property type="entry name" value="AB_hydrolase"/>
</dbReference>
<dbReference type="STRING" id="463014.BAU07_21705"/>
<dbReference type="Proteomes" id="UP000091926">
    <property type="component" value="Chromosome"/>
</dbReference>
<dbReference type="Gene3D" id="3.40.50.1820">
    <property type="entry name" value="alpha/beta hydrolase"/>
    <property type="match status" value="1"/>
</dbReference>
<dbReference type="KEGG" id="bfz:BAU07_21705"/>
<dbReference type="PANTHER" id="PTHR43433:SF1">
    <property type="entry name" value="BLL5160 PROTEIN"/>
    <property type="match status" value="1"/>
</dbReference>
<name>A0A193GMV2_9BORD</name>
<dbReference type="InterPro" id="IPR029058">
    <property type="entry name" value="AB_hydrolase_fold"/>
</dbReference>